<feature type="compositionally biased region" description="Low complexity" evidence="1">
    <location>
        <begin position="37"/>
        <end position="48"/>
    </location>
</feature>
<protein>
    <recommendedName>
        <fullName evidence="5">Lipoprotein</fullName>
    </recommendedName>
</protein>
<feature type="chain" id="PRO_5002597478" description="Lipoprotein" evidence="2">
    <location>
        <begin position="23"/>
        <end position="192"/>
    </location>
</feature>
<dbReference type="EMBL" id="LAQL01000017">
    <property type="protein sequence ID" value="KLN59292.1"/>
    <property type="molecule type" value="Genomic_DNA"/>
</dbReference>
<dbReference type="RefSeq" id="WP_047765704.1">
    <property type="nucleotide sequence ID" value="NZ_LAQL01000017.1"/>
</dbReference>
<evidence type="ECO:0000256" key="2">
    <source>
        <dbReference type="SAM" id="SignalP"/>
    </source>
</evidence>
<proteinExistence type="predicted"/>
<dbReference type="Proteomes" id="UP000035444">
    <property type="component" value="Unassembled WGS sequence"/>
</dbReference>
<evidence type="ECO:0000256" key="1">
    <source>
        <dbReference type="SAM" id="MobiDB-lite"/>
    </source>
</evidence>
<evidence type="ECO:0000313" key="3">
    <source>
        <dbReference type="EMBL" id="KLN59292.1"/>
    </source>
</evidence>
<dbReference type="PROSITE" id="PS51257">
    <property type="entry name" value="PROKAR_LIPOPROTEIN"/>
    <property type="match status" value="1"/>
</dbReference>
<comment type="caution">
    <text evidence="3">The sequence shown here is derived from an EMBL/GenBank/DDBJ whole genome shotgun (WGS) entry which is preliminary data.</text>
</comment>
<name>A0A0H2MEW9_9PROT</name>
<feature type="region of interest" description="Disordered" evidence="1">
    <location>
        <begin position="30"/>
        <end position="99"/>
    </location>
</feature>
<keyword evidence="4" id="KW-1185">Reference proteome</keyword>
<feature type="signal peptide" evidence="2">
    <location>
        <begin position="1"/>
        <end position="22"/>
    </location>
</feature>
<gene>
    <name evidence="3" type="ORF">WH96_18430</name>
</gene>
<dbReference type="OrthoDB" id="8478869at2"/>
<organism evidence="3 4">
    <name type="scientific">Kiloniella spongiae</name>
    <dbReference type="NCBI Taxonomy" id="1489064"/>
    <lineage>
        <taxon>Bacteria</taxon>
        <taxon>Pseudomonadati</taxon>
        <taxon>Pseudomonadota</taxon>
        <taxon>Alphaproteobacteria</taxon>
        <taxon>Rhodospirillales</taxon>
        <taxon>Kiloniellaceae</taxon>
        <taxon>Kiloniella</taxon>
    </lineage>
</organism>
<dbReference type="STRING" id="1489064.WH96_18430"/>
<keyword evidence="2" id="KW-0732">Signal</keyword>
<reference evidence="3 4" key="1">
    <citation type="submission" date="2015-03" db="EMBL/GenBank/DDBJ databases">
        <title>Genome Sequence of Kiloniella spongiae MEBiC09566, isolated from a marine sponge.</title>
        <authorList>
            <person name="Shao Z."/>
            <person name="Wang L."/>
            <person name="Li X."/>
        </authorList>
    </citation>
    <scope>NUCLEOTIDE SEQUENCE [LARGE SCALE GENOMIC DNA]</scope>
    <source>
        <strain evidence="3 4">MEBiC09566</strain>
    </source>
</reference>
<evidence type="ECO:0000313" key="4">
    <source>
        <dbReference type="Proteomes" id="UP000035444"/>
    </source>
</evidence>
<evidence type="ECO:0008006" key="5">
    <source>
        <dbReference type="Google" id="ProtNLM"/>
    </source>
</evidence>
<accession>A0A0H2MEW9</accession>
<feature type="compositionally biased region" description="Polar residues" evidence="1">
    <location>
        <begin position="49"/>
        <end position="82"/>
    </location>
</feature>
<dbReference type="AlphaFoldDB" id="A0A0H2MEW9"/>
<sequence>MNCRHVLTASAVAILLSGCAFGGKSEQVAPKQSKTYSSSSPALAVPPSDNSNEVINQNVTGTVNETGDSLSISDQPVTNSYPYGSAEPAPTPAQSQGQPIIKAPDGKLYSAETPKAEVDYENDVASCHYYAKGLVAHDARIEDDRGGSFGDSLGGGTSSLLTLRQNIDRKDVKKRQAIHFNRCMQTKGYYQR</sequence>